<dbReference type="InterPro" id="IPR051324">
    <property type="entry name" value="Stress/Tellurium_Resist"/>
</dbReference>
<comment type="caution">
    <text evidence="3">The sequence shown here is derived from an EMBL/GenBank/DDBJ whole genome shotgun (WGS) entry which is preliminary data.</text>
</comment>
<dbReference type="Proteomes" id="UP000239322">
    <property type="component" value="Unassembled WGS sequence"/>
</dbReference>
<evidence type="ECO:0000259" key="2">
    <source>
        <dbReference type="Pfam" id="PF02342"/>
    </source>
</evidence>
<proteinExistence type="inferred from homology"/>
<sequence>MTSSLNKGVGKVQVTLRWDPSPAGAPDHDLDIIAAVYPREDPHGAPAYLVHFGSRSPDGTITLDRDSRTGQGFGSDEVMTLELERLSPAYGRVVVGVAIQQGQGRIAFADVADAQVSVKEGYEELDAHRLDGLGAATAATIAEFTRADGGAGAWRWGPLLRGFDADPRAFATLMGAAHD</sequence>
<evidence type="ECO:0000313" key="3">
    <source>
        <dbReference type="EMBL" id="PRH80619.1"/>
    </source>
</evidence>
<comment type="similarity">
    <text evidence="1">Belongs to the CAPAB/TerDEXZ family.</text>
</comment>
<keyword evidence="4" id="KW-1185">Reference proteome</keyword>
<dbReference type="RefSeq" id="WP_105867299.1">
    <property type="nucleotide sequence ID" value="NZ_PVLV01000045.1"/>
</dbReference>
<dbReference type="AlphaFoldDB" id="A0A2S9Q1S5"/>
<dbReference type="Gene3D" id="2.60.60.30">
    <property type="entry name" value="sav2460 like domains"/>
    <property type="match status" value="1"/>
</dbReference>
<dbReference type="Pfam" id="PF02342">
    <property type="entry name" value="TerD"/>
    <property type="match status" value="1"/>
</dbReference>
<name>A0A2S9Q1S5_9ACTN</name>
<dbReference type="PANTHER" id="PTHR32097:SF4">
    <property type="entry name" value="GENERAL STRESS PROTEIN 16U"/>
    <property type="match status" value="1"/>
</dbReference>
<organism evidence="3 4">
    <name type="scientific">Streptomyces solincola</name>
    <dbReference type="NCBI Taxonomy" id="2100817"/>
    <lineage>
        <taxon>Bacteria</taxon>
        <taxon>Bacillati</taxon>
        <taxon>Actinomycetota</taxon>
        <taxon>Actinomycetes</taxon>
        <taxon>Kitasatosporales</taxon>
        <taxon>Streptomycetaceae</taxon>
        <taxon>Streptomyces</taxon>
    </lineage>
</organism>
<dbReference type="OrthoDB" id="3851702at2"/>
<accession>A0A2S9Q1S5</accession>
<dbReference type="InterPro" id="IPR003325">
    <property type="entry name" value="TerD"/>
</dbReference>
<gene>
    <name evidence="3" type="ORF">C6N75_03210</name>
</gene>
<dbReference type="PANTHER" id="PTHR32097">
    <property type="entry name" value="CAMP-BINDING PROTEIN 1-RELATED"/>
    <property type="match status" value="1"/>
</dbReference>
<dbReference type="EMBL" id="PVLV01000045">
    <property type="protein sequence ID" value="PRH80619.1"/>
    <property type="molecule type" value="Genomic_DNA"/>
</dbReference>
<feature type="domain" description="TerD" evidence="2">
    <location>
        <begin position="6"/>
        <end position="162"/>
    </location>
</feature>
<dbReference type="CDD" id="cd06974">
    <property type="entry name" value="TerD_like"/>
    <property type="match status" value="1"/>
</dbReference>
<evidence type="ECO:0000313" key="4">
    <source>
        <dbReference type="Proteomes" id="UP000239322"/>
    </source>
</evidence>
<evidence type="ECO:0000256" key="1">
    <source>
        <dbReference type="ARBA" id="ARBA00008775"/>
    </source>
</evidence>
<protein>
    <submittedName>
        <fullName evidence="3">TerD-family protein</fullName>
    </submittedName>
</protein>
<reference evidence="3 4" key="1">
    <citation type="submission" date="2018-03" db="EMBL/GenBank/DDBJ databases">
        <title>Novel Streptomyces sp. from soil.</title>
        <authorList>
            <person name="Tan G.Y.A."/>
            <person name="Lee Z.Y."/>
        </authorList>
    </citation>
    <scope>NUCLEOTIDE SEQUENCE [LARGE SCALE GENOMIC DNA]</scope>
    <source>
        <strain evidence="3 4">ST5x</strain>
    </source>
</reference>